<protein>
    <submittedName>
        <fullName evidence="1">SRPBCC family protein</fullName>
    </submittedName>
</protein>
<dbReference type="InterPro" id="IPR019587">
    <property type="entry name" value="Polyketide_cyclase/dehydratase"/>
</dbReference>
<dbReference type="EMBL" id="JACYWE010000001">
    <property type="protein sequence ID" value="MBD8505158.1"/>
    <property type="molecule type" value="Genomic_DNA"/>
</dbReference>
<dbReference type="Gene3D" id="3.30.530.20">
    <property type="match status" value="1"/>
</dbReference>
<comment type="caution">
    <text evidence="1">The sequence shown here is derived from an EMBL/GenBank/DDBJ whole genome shotgun (WGS) entry which is preliminary data.</text>
</comment>
<dbReference type="Proteomes" id="UP000642993">
    <property type="component" value="Unassembled WGS sequence"/>
</dbReference>
<organism evidence="1 2">
    <name type="scientific">Lolliginicoccus lacisalsi</name>
    <dbReference type="NCBI Taxonomy" id="2742202"/>
    <lineage>
        <taxon>Bacteria</taxon>
        <taxon>Bacillati</taxon>
        <taxon>Actinomycetota</taxon>
        <taxon>Actinomycetes</taxon>
        <taxon>Mycobacteriales</taxon>
        <taxon>Hoyosellaceae</taxon>
        <taxon>Lolliginicoccus</taxon>
    </lineage>
</organism>
<dbReference type="RefSeq" id="WP_192037629.1">
    <property type="nucleotide sequence ID" value="NZ_JACYWE010000001.1"/>
</dbReference>
<sequence length="155" mass="17052">MADTTYTVERTRTINAPAATVYAQIADLHAWRTWSPWENLDENLKREYSGPRMGAGARYAWSGNRKAGEGEMVITDAVEPTSITMSLAFTKPMKSTNELQFTIGEHGATSTVTWTMTGQQTLLTRATALFGGMNKILGKQFTQGLDRLAAVVETD</sequence>
<accession>A0A927PK05</accession>
<name>A0A927PK05_9ACTN</name>
<dbReference type="CDD" id="cd07818">
    <property type="entry name" value="SRPBCC_1"/>
    <property type="match status" value="1"/>
</dbReference>
<gene>
    <name evidence="1" type="ORF">HT102_01465</name>
</gene>
<dbReference type="Pfam" id="PF10604">
    <property type="entry name" value="Polyketide_cyc2"/>
    <property type="match status" value="1"/>
</dbReference>
<dbReference type="SUPFAM" id="SSF55961">
    <property type="entry name" value="Bet v1-like"/>
    <property type="match status" value="1"/>
</dbReference>
<keyword evidence="2" id="KW-1185">Reference proteome</keyword>
<reference evidence="1" key="1">
    <citation type="submission" date="2020-09" db="EMBL/GenBank/DDBJ databases">
        <title>Hoyosella lacisalsi sp. nov., a halotolerant actinobacterium isolated from soil of Lake Gudzhirganskoe.</title>
        <authorList>
            <person name="Yang Q."/>
            <person name="Guo P.Y."/>
            <person name="Liu S.W."/>
            <person name="Li F.N."/>
            <person name="Sun C.H."/>
        </authorList>
    </citation>
    <scope>NUCLEOTIDE SEQUENCE</scope>
    <source>
        <strain evidence="1">G463</strain>
    </source>
</reference>
<dbReference type="InterPro" id="IPR023393">
    <property type="entry name" value="START-like_dom_sf"/>
</dbReference>
<evidence type="ECO:0000313" key="2">
    <source>
        <dbReference type="Proteomes" id="UP000642993"/>
    </source>
</evidence>
<evidence type="ECO:0000313" key="1">
    <source>
        <dbReference type="EMBL" id="MBD8505158.1"/>
    </source>
</evidence>
<dbReference type="AlphaFoldDB" id="A0A927PK05"/>
<proteinExistence type="predicted"/>